<evidence type="ECO:0000313" key="3">
    <source>
        <dbReference type="Proteomes" id="UP001595823"/>
    </source>
</evidence>
<name>A0ABV8TVE3_9ACTN</name>
<dbReference type="RefSeq" id="WP_380618412.1">
    <property type="nucleotide sequence ID" value="NZ_JBHSDK010000007.1"/>
</dbReference>
<dbReference type="Proteomes" id="UP001595823">
    <property type="component" value="Unassembled WGS sequence"/>
</dbReference>
<proteinExistence type="predicted"/>
<accession>A0ABV8TVE3</accession>
<evidence type="ECO:0000256" key="1">
    <source>
        <dbReference type="SAM" id="SignalP"/>
    </source>
</evidence>
<dbReference type="EMBL" id="JBHSDK010000007">
    <property type="protein sequence ID" value="MFC4334582.1"/>
    <property type="molecule type" value="Genomic_DNA"/>
</dbReference>
<dbReference type="InterPro" id="IPR019026">
    <property type="entry name" value="Peptidase_M64_IgA"/>
</dbReference>
<organism evidence="2 3">
    <name type="scientific">Salininema proteolyticum</name>
    <dbReference type="NCBI Taxonomy" id="1607685"/>
    <lineage>
        <taxon>Bacteria</taxon>
        <taxon>Bacillati</taxon>
        <taxon>Actinomycetota</taxon>
        <taxon>Actinomycetes</taxon>
        <taxon>Glycomycetales</taxon>
        <taxon>Glycomycetaceae</taxon>
        <taxon>Salininema</taxon>
    </lineage>
</organism>
<gene>
    <name evidence="2" type="ORF">ACFPET_05160</name>
</gene>
<reference evidence="3" key="1">
    <citation type="journal article" date="2019" name="Int. J. Syst. Evol. Microbiol.">
        <title>The Global Catalogue of Microorganisms (GCM) 10K type strain sequencing project: providing services to taxonomists for standard genome sequencing and annotation.</title>
        <authorList>
            <consortium name="The Broad Institute Genomics Platform"/>
            <consortium name="The Broad Institute Genome Sequencing Center for Infectious Disease"/>
            <person name="Wu L."/>
            <person name="Ma J."/>
        </authorList>
    </citation>
    <scope>NUCLEOTIDE SEQUENCE [LARGE SCALE GENOMIC DNA]</scope>
    <source>
        <strain evidence="3">IBRC-M 10908</strain>
    </source>
</reference>
<dbReference type="Gene3D" id="3.40.390.10">
    <property type="entry name" value="Collagenase (Catalytic Domain)"/>
    <property type="match status" value="1"/>
</dbReference>
<dbReference type="Pfam" id="PF09471">
    <property type="entry name" value="Peptidase_M64"/>
    <property type="match status" value="1"/>
</dbReference>
<protein>
    <submittedName>
        <fullName evidence="2">M64 family metallopeptidase</fullName>
    </submittedName>
</protein>
<keyword evidence="3" id="KW-1185">Reference proteome</keyword>
<keyword evidence="1" id="KW-0732">Signal</keyword>
<dbReference type="InterPro" id="IPR024079">
    <property type="entry name" value="MetalloPept_cat_dom_sf"/>
</dbReference>
<feature type="chain" id="PRO_5045966837" evidence="1">
    <location>
        <begin position="28"/>
        <end position="423"/>
    </location>
</feature>
<comment type="caution">
    <text evidence="2">The sequence shown here is derived from an EMBL/GenBank/DDBJ whole genome shotgun (WGS) entry which is preliminary data.</text>
</comment>
<sequence length="423" mass="46240">MKSAVLTRLTLATAGLALLAPAGVAWAEESDTPTQRVEGFAPDGTPFHTDVPVEDSPQVQSQALSDATVHPVEVNGPDQNRNVLVLIGDGYQAGEMGAFAEQTDRIWESMASHEPFASYRELFNVYRIEVPSTDSGVSGDPTEDVVRDTPLNSNYWCGGIERLLCTDTGAAWSYADLIDGVDNIAVVANSEKYGGAGYIEEDIATLAGGNEQSIDLMMHELAHSMGDLADEYDYYAEPGDGSRYDGPEIDAPNVTIHSEDEMLGDKLKWHCWIGEEDPNGGPTGAFEGAYYAEFGAFRPAETSLMKVLGAEFNYPSRQGLIEKMWASAGSLADSHTDRAQIGREVEVELPEIDTLTTTWYVDGTRKSDWDGRTSVPLTWDMRGSDLSVVITDETEDVRDQRTCATGSIQEEISWKVTPSRRPW</sequence>
<evidence type="ECO:0000313" key="2">
    <source>
        <dbReference type="EMBL" id="MFC4334582.1"/>
    </source>
</evidence>
<feature type="signal peptide" evidence="1">
    <location>
        <begin position="1"/>
        <end position="27"/>
    </location>
</feature>